<feature type="repeat" description="WD" evidence="7">
    <location>
        <begin position="1053"/>
        <end position="1087"/>
    </location>
</feature>
<evidence type="ECO:0000259" key="9">
    <source>
        <dbReference type="PROSITE" id="PS51755"/>
    </source>
</evidence>
<dbReference type="SUPFAM" id="SSF46894">
    <property type="entry name" value="C-terminal effector domain of the bipartite response regulators"/>
    <property type="match status" value="1"/>
</dbReference>
<feature type="DNA-binding region" description="OmpR/PhoB-type" evidence="8">
    <location>
        <begin position="1"/>
        <end position="98"/>
    </location>
</feature>
<name>A0A317QHT4_9ACTN</name>
<dbReference type="PROSITE" id="PS50082">
    <property type="entry name" value="WD_REPEATS_2"/>
    <property type="match status" value="1"/>
</dbReference>
<dbReference type="EMBL" id="QGTX01000001">
    <property type="protein sequence ID" value="PWW22892.1"/>
    <property type="molecule type" value="Genomic_DNA"/>
</dbReference>
<dbReference type="InterPro" id="IPR011044">
    <property type="entry name" value="Quino_amine_DH_bsu"/>
</dbReference>
<dbReference type="Gene3D" id="1.25.40.10">
    <property type="entry name" value="Tetratricopeptide repeat domain"/>
    <property type="match status" value="1"/>
</dbReference>
<dbReference type="SUPFAM" id="SSF52540">
    <property type="entry name" value="P-loop containing nucleoside triphosphate hydrolases"/>
    <property type="match status" value="1"/>
</dbReference>
<accession>A0A317QHT4</accession>
<dbReference type="SUPFAM" id="SSF48452">
    <property type="entry name" value="TPR-like"/>
    <property type="match status" value="1"/>
</dbReference>
<dbReference type="GO" id="GO:0000160">
    <property type="term" value="P:phosphorelay signal transduction system"/>
    <property type="evidence" value="ECO:0007669"/>
    <property type="project" value="InterPro"/>
</dbReference>
<evidence type="ECO:0000256" key="8">
    <source>
        <dbReference type="PROSITE-ProRule" id="PRU01091"/>
    </source>
</evidence>
<dbReference type="InterPro" id="IPR036388">
    <property type="entry name" value="WH-like_DNA-bd_sf"/>
</dbReference>
<evidence type="ECO:0000256" key="1">
    <source>
        <dbReference type="ARBA" id="ARBA00005820"/>
    </source>
</evidence>
<keyword evidence="6" id="KW-0804">Transcription</keyword>
<dbReference type="InterPro" id="IPR027417">
    <property type="entry name" value="P-loop_NTPase"/>
</dbReference>
<dbReference type="Pfam" id="PF00400">
    <property type="entry name" value="WD40"/>
    <property type="match status" value="2"/>
</dbReference>
<dbReference type="InterPro" id="IPR015943">
    <property type="entry name" value="WD40/YVTN_repeat-like_dom_sf"/>
</dbReference>
<sequence>MRIAVIGPLEVRGDDDVPVPVPGAKERLLLAVLAAGAPGTVSTDRIADVLWDGTPPPTARKSLQAHVVRLRSALEPGRPRGSPGRYVARRGPGYALTVDRADLDALHAGDLAARGRAHLLAGAPAEAVTELSAALALWRGDPYADWPDAGFAEGERRRLAEVRTGALTGLHEARLALGQHALVLPEVERLVTEEPLREDWWRLLVLALYRAGRQADALAATRRVRALLAEELGAAPGPALRGIEAAVLAQDPVLDLPAPPPAAPDGPPPGAARCPYKGLAAYQAEDAPLFRGRARLVAGLVARLVDAPLTVVSGPSGAGKSSAVRAGLVPALGAGALPGSSAWRPVVVTPGRCPVDVLAPLADDDGPVLLVVDQAEELWAPGSDPAERTAFLDAVLGLLDDGVAARCVLVLRGDAVGRLTEHAGLTARLDGRVVLVPAFTDAELREVVREPATAVGLTVEPYLVEAVVADVLGRPSALPLLSTALVGTWERRRDGTLTLAGYLAAGGVAGALTRTAEAAWAQLDARGQALARRLLVRLADVGDGGALVRRPVPRAEFDDGDPARREVVEVFVARRLLSLDGDRLEVAHEALLTAWPRLATWLEEDAAGRAVRRRLGPTAHDWDAAGRPGDELYRGARLTAALDWADRPDADPTPVERAFLEASRAAADAELATAHRRADREAAARRRTRGLAVGLAAVLLVALVTAGVAVRAQRGAEVRAEEARRAALVADANRLATLSTQAGRLDLSLLLAAQAVRLAGTPDTEDRLLTSLVERRRVERVLHTQGGPVDGVTGGAALLLQGSEWSWWSPGDPAPRVVRHGGDVRGAGVVAGSPTEELAAVAGVDELGAWLRLVTAETDERLLPDDALDGLPVGMAFTPDGRRIRVVVVRPGPDPAGGSRWGVVEVDRDGGSASDLAVGGPVPSGADPFAARVSSDGAAVVTWAPGSGPAGEVTFTDLASARQVPLQVPRRTAATADFRAFPSGAAQLWADGAVTLYDRDGAVRQQVDAHQGGVSDVQLSPDGSWAVTVGGAPGALLWGVDPVTGLWTQREALSGHPGAVTWARIAPDGDRLFTAAPDDTVVVWDVRPDGGFGSVFPAMAGWWVAGRPEVVDPGRLAVVPVRRQSVTGGGTVLEPPVDTREVAVAFLDPATGEVLEVVPVGELPAMPAYSSVAGRPPVPVFPPVSVAVSPDRGRVAVTSGLAATVVDTRTRRPGSPIRLPWRGEVDDDGRPLPAAVVSCAEWAPDGSHLFLCSGAGWAIEGGPGLAVVDAATGRVESRPTGMSDARVSAVSADGRLLAVGSGSRAVVRILDADTFELVDITRLDGPGRIEDLAFSPDGERLVVVDSTGVVQVLDTGRGEPAGDPVRVGVPVLQADWLPDGRTVAVSALDGSVTLVGAERGLLRGPPLPVSSGTAESSLHLLTAGDELLALSGQDPGRRYPLRPEDWLAAVCGMVGRDLTPAEWEQYLPGREWRPTCTDLP</sequence>
<dbReference type="GO" id="GO:0003677">
    <property type="term" value="F:DNA binding"/>
    <property type="evidence" value="ECO:0007669"/>
    <property type="project" value="UniProtKB-UniRule"/>
</dbReference>
<evidence type="ECO:0000313" key="10">
    <source>
        <dbReference type="EMBL" id="PWW22892.1"/>
    </source>
</evidence>
<keyword evidence="2 7" id="KW-0853">WD repeat</keyword>
<dbReference type="Pfam" id="PF20703">
    <property type="entry name" value="nSTAND1"/>
    <property type="match status" value="1"/>
</dbReference>
<dbReference type="RefSeq" id="WP_110005410.1">
    <property type="nucleotide sequence ID" value="NZ_QGTX01000001.1"/>
</dbReference>
<comment type="caution">
    <text evidence="10">The sequence shown here is derived from an EMBL/GenBank/DDBJ whole genome shotgun (WGS) entry which is preliminary data.</text>
</comment>
<dbReference type="PROSITE" id="PS51755">
    <property type="entry name" value="OMPR_PHOB"/>
    <property type="match status" value="1"/>
</dbReference>
<protein>
    <submittedName>
        <fullName evidence="10">DNA-binding SARP family transcriptional activator</fullName>
    </submittedName>
</protein>
<dbReference type="InterPro" id="IPR011990">
    <property type="entry name" value="TPR-like_helical_dom_sf"/>
</dbReference>
<keyword evidence="5 8" id="KW-0238">DNA-binding</keyword>
<evidence type="ECO:0000256" key="2">
    <source>
        <dbReference type="ARBA" id="ARBA00022574"/>
    </source>
</evidence>
<evidence type="ECO:0000256" key="6">
    <source>
        <dbReference type="ARBA" id="ARBA00023163"/>
    </source>
</evidence>
<dbReference type="CDD" id="cd15831">
    <property type="entry name" value="BTAD"/>
    <property type="match status" value="1"/>
</dbReference>
<dbReference type="InterPro" id="IPR019775">
    <property type="entry name" value="WD40_repeat_CS"/>
</dbReference>
<keyword evidence="11" id="KW-1185">Reference proteome</keyword>
<dbReference type="SUPFAM" id="SSF50978">
    <property type="entry name" value="WD40 repeat-like"/>
    <property type="match status" value="1"/>
</dbReference>
<gene>
    <name evidence="10" type="ORF">JD79_02055</name>
</gene>
<evidence type="ECO:0000256" key="4">
    <source>
        <dbReference type="ARBA" id="ARBA00023015"/>
    </source>
</evidence>
<dbReference type="SMART" id="SM00320">
    <property type="entry name" value="WD40"/>
    <property type="match status" value="5"/>
</dbReference>
<dbReference type="InterPro" id="IPR016032">
    <property type="entry name" value="Sig_transdc_resp-reg_C-effctor"/>
</dbReference>
<evidence type="ECO:0000256" key="7">
    <source>
        <dbReference type="PROSITE-ProRule" id="PRU00221"/>
    </source>
</evidence>
<reference evidence="11" key="1">
    <citation type="submission" date="2018-05" db="EMBL/GenBank/DDBJ databases">
        <authorList>
            <person name="Klenk H.-P."/>
            <person name="Huntemann M."/>
            <person name="Clum A."/>
            <person name="Pillay M."/>
            <person name="Palaniappan K."/>
            <person name="Varghese N."/>
            <person name="Mikhailova N."/>
            <person name="Stamatis D."/>
            <person name="Reddy T."/>
            <person name="Daum C."/>
            <person name="Shapiro N."/>
            <person name="Ivanova N."/>
            <person name="Kyrpides N."/>
            <person name="Woyke T."/>
        </authorList>
    </citation>
    <scope>NUCLEOTIDE SEQUENCE [LARGE SCALE GENOMIC DNA]</scope>
    <source>
        <strain evidence="11">DSM 45417</strain>
    </source>
</reference>
<dbReference type="InterPro" id="IPR051677">
    <property type="entry name" value="AfsR-DnrI-RedD_regulator"/>
</dbReference>
<dbReference type="GO" id="GO:0006355">
    <property type="term" value="P:regulation of DNA-templated transcription"/>
    <property type="evidence" value="ECO:0007669"/>
    <property type="project" value="InterPro"/>
</dbReference>
<dbReference type="SMART" id="SM01043">
    <property type="entry name" value="BTAD"/>
    <property type="match status" value="1"/>
</dbReference>
<evidence type="ECO:0000256" key="3">
    <source>
        <dbReference type="ARBA" id="ARBA00022737"/>
    </source>
</evidence>
<dbReference type="Gene3D" id="2.130.10.10">
    <property type="entry name" value="YVTN repeat-like/Quinoprotein amine dehydrogenase"/>
    <property type="match status" value="2"/>
</dbReference>
<dbReference type="PROSITE" id="PS00678">
    <property type="entry name" value="WD_REPEATS_1"/>
    <property type="match status" value="1"/>
</dbReference>
<dbReference type="GO" id="GO:0005829">
    <property type="term" value="C:cytosol"/>
    <property type="evidence" value="ECO:0007669"/>
    <property type="project" value="UniProtKB-ARBA"/>
</dbReference>
<dbReference type="Pfam" id="PF03704">
    <property type="entry name" value="BTAD"/>
    <property type="match status" value="1"/>
</dbReference>
<dbReference type="OrthoDB" id="134501at2"/>
<organism evidence="10 11">
    <name type="scientific">Geodermatophilus normandii</name>
    <dbReference type="NCBI Taxonomy" id="1137989"/>
    <lineage>
        <taxon>Bacteria</taxon>
        <taxon>Bacillati</taxon>
        <taxon>Actinomycetota</taxon>
        <taxon>Actinomycetes</taxon>
        <taxon>Geodermatophilales</taxon>
        <taxon>Geodermatophilaceae</taxon>
        <taxon>Geodermatophilus</taxon>
    </lineage>
</organism>
<dbReference type="Gene3D" id="1.10.10.10">
    <property type="entry name" value="Winged helix-like DNA-binding domain superfamily/Winged helix DNA-binding domain"/>
    <property type="match status" value="1"/>
</dbReference>
<keyword evidence="3" id="KW-0677">Repeat</keyword>
<keyword evidence="4" id="KW-0805">Transcription regulation</keyword>
<dbReference type="InterPro" id="IPR005158">
    <property type="entry name" value="BTAD"/>
</dbReference>
<proteinExistence type="inferred from homology"/>
<dbReference type="PANTHER" id="PTHR35807:SF1">
    <property type="entry name" value="TRANSCRIPTIONAL REGULATOR REDD"/>
    <property type="match status" value="1"/>
</dbReference>
<dbReference type="InterPro" id="IPR049052">
    <property type="entry name" value="nSTAND1"/>
</dbReference>
<dbReference type="Proteomes" id="UP000246661">
    <property type="component" value="Unassembled WGS sequence"/>
</dbReference>
<dbReference type="InterPro" id="IPR001680">
    <property type="entry name" value="WD40_rpt"/>
</dbReference>
<comment type="similarity">
    <text evidence="1">Belongs to the AfsR/DnrI/RedD regulatory family.</text>
</comment>
<dbReference type="SMART" id="SM00862">
    <property type="entry name" value="Trans_reg_C"/>
    <property type="match status" value="1"/>
</dbReference>
<dbReference type="PROSITE" id="PS50294">
    <property type="entry name" value="WD_REPEATS_REGION"/>
    <property type="match status" value="1"/>
</dbReference>
<dbReference type="SUPFAM" id="SSF50969">
    <property type="entry name" value="YVTN repeat-like/Quinoprotein amine dehydrogenase"/>
    <property type="match status" value="1"/>
</dbReference>
<feature type="domain" description="OmpR/PhoB-type" evidence="9">
    <location>
        <begin position="1"/>
        <end position="98"/>
    </location>
</feature>
<dbReference type="InterPro" id="IPR001867">
    <property type="entry name" value="OmpR/PhoB-type_DNA-bd"/>
</dbReference>
<dbReference type="InterPro" id="IPR036322">
    <property type="entry name" value="WD40_repeat_dom_sf"/>
</dbReference>
<evidence type="ECO:0000313" key="11">
    <source>
        <dbReference type="Proteomes" id="UP000246661"/>
    </source>
</evidence>
<dbReference type="PANTHER" id="PTHR35807">
    <property type="entry name" value="TRANSCRIPTIONAL REGULATOR REDD-RELATED"/>
    <property type="match status" value="1"/>
</dbReference>
<evidence type="ECO:0000256" key="5">
    <source>
        <dbReference type="ARBA" id="ARBA00023125"/>
    </source>
</evidence>